<evidence type="ECO:0000259" key="15">
    <source>
        <dbReference type="PROSITE" id="PS50109"/>
    </source>
</evidence>
<dbReference type="EC" id="2.7.13.3" evidence="3"/>
<evidence type="ECO:0000256" key="12">
    <source>
        <dbReference type="ARBA" id="ARBA00023012"/>
    </source>
</evidence>
<evidence type="ECO:0000256" key="6">
    <source>
        <dbReference type="ARBA" id="ARBA00022679"/>
    </source>
</evidence>
<feature type="domain" description="Histidine kinase" evidence="15">
    <location>
        <begin position="250"/>
        <end position="453"/>
    </location>
</feature>
<dbReference type="InterPro" id="IPR003594">
    <property type="entry name" value="HATPase_dom"/>
</dbReference>
<comment type="catalytic activity">
    <reaction evidence="1">
        <text>ATP + protein L-histidine = ADP + protein N-phospho-L-histidine.</text>
        <dbReference type="EC" id="2.7.13.3"/>
    </reaction>
</comment>
<organism evidence="16 17">
    <name type="scientific">Carnobacterium divergens</name>
    <name type="common">Lactobacillus divergens</name>
    <dbReference type="NCBI Taxonomy" id="2748"/>
    <lineage>
        <taxon>Bacteria</taxon>
        <taxon>Bacillati</taxon>
        <taxon>Bacillota</taxon>
        <taxon>Bacilli</taxon>
        <taxon>Lactobacillales</taxon>
        <taxon>Carnobacteriaceae</taxon>
        <taxon>Carnobacterium</taxon>
    </lineage>
</organism>
<keyword evidence="5" id="KW-0597">Phosphoprotein</keyword>
<keyword evidence="7 14" id="KW-0812">Transmembrane</keyword>
<evidence type="ECO:0000313" key="17">
    <source>
        <dbReference type="Proteomes" id="UP001249945"/>
    </source>
</evidence>
<dbReference type="InterPro" id="IPR003661">
    <property type="entry name" value="HisK_dim/P_dom"/>
</dbReference>
<name>A0AAW8RCY8_CARDV</name>
<evidence type="ECO:0000256" key="2">
    <source>
        <dbReference type="ARBA" id="ARBA00004651"/>
    </source>
</evidence>
<comment type="subcellular location">
    <subcellularLocation>
        <location evidence="2">Cell membrane</location>
        <topology evidence="2">Multi-pass membrane protein</topology>
    </subcellularLocation>
</comment>
<keyword evidence="13 14" id="KW-0472">Membrane</keyword>
<dbReference type="InterPro" id="IPR036890">
    <property type="entry name" value="HATPase_C_sf"/>
</dbReference>
<keyword evidence="4" id="KW-1003">Cell membrane</keyword>
<evidence type="ECO:0000256" key="3">
    <source>
        <dbReference type="ARBA" id="ARBA00012438"/>
    </source>
</evidence>
<keyword evidence="8" id="KW-0547">Nucleotide-binding</keyword>
<evidence type="ECO:0000256" key="13">
    <source>
        <dbReference type="ARBA" id="ARBA00023136"/>
    </source>
</evidence>
<dbReference type="SUPFAM" id="SSF47384">
    <property type="entry name" value="Homodimeric domain of signal transducing histidine kinase"/>
    <property type="match status" value="1"/>
</dbReference>
<keyword evidence="10" id="KW-0067">ATP-binding</keyword>
<evidence type="ECO:0000313" key="16">
    <source>
        <dbReference type="EMBL" id="MDT1974977.1"/>
    </source>
</evidence>
<dbReference type="Proteomes" id="UP001249945">
    <property type="component" value="Unassembled WGS sequence"/>
</dbReference>
<keyword evidence="12" id="KW-0902">Two-component regulatory system</keyword>
<dbReference type="InterPro" id="IPR005467">
    <property type="entry name" value="His_kinase_dom"/>
</dbReference>
<dbReference type="EMBL" id="JALRMR010000014">
    <property type="protein sequence ID" value="MDT1974977.1"/>
    <property type="molecule type" value="Genomic_DNA"/>
</dbReference>
<feature type="transmembrane region" description="Helical" evidence="14">
    <location>
        <begin position="155"/>
        <end position="174"/>
    </location>
</feature>
<evidence type="ECO:0000256" key="11">
    <source>
        <dbReference type="ARBA" id="ARBA00022989"/>
    </source>
</evidence>
<dbReference type="PROSITE" id="PS50109">
    <property type="entry name" value="HIS_KIN"/>
    <property type="match status" value="1"/>
</dbReference>
<dbReference type="RefSeq" id="WP_311780798.1">
    <property type="nucleotide sequence ID" value="NZ_JALRMR010000014.1"/>
</dbReference>
<dbReference type="SMART" id="SM00388">
    <property type="entry name" value="HisKA"/>
    <property type="match status" value="1"/>
</dbReference>
<evidence type="ECO:0000256" key="8">
    <source>
        <dbReference type="ARBA" id="ARBA00022741"/>
    </source>
</evidence>
<evidence type="ECO:0000256" key="9">
    <source>
        <dbReference type="ARBA" id="ARBA00022777"/>
    </source>
</evidence>
<dbReference type="AlphaFoldDB" id="A0AAW8RCY8"/>
<comment type="caution">
    <text evidence="16">The sequence shown here is derived from an EMBL/GenBank/DDBJ whole genome shotgun (WGS) entry which is preliminary data.</text>
</comment>
<dbReference type="SUPFAM" id="SSF55874">
    <property type="entry name" value="ATPase domain of HSP90 chaperone/DNA topoisomerase II/histidine kinase"/>
    <property type="match status" value="1"/>
</dbReference>
<reference evidence="16" key="1">
    <citation type="submission" date="2022-04" db="EMBL/GenBank/DDBJ databases">
        <title>Draft genome sequences of lactic acid bacteria (LAB) strains involved in meat spoilage.</title>
        <authorList>
            <person name="Palevich N."/>
        </authorList>
    </citation>
    <scope>NUCLEOTIDE SEQUENCE</scope>
    <source>
        <strain evidence="16">9-14</strain>
    </source>
</reference>
<evidence type="ECO:0000256" key="10">
    <source>
        <dbReference type="ARBA" id="ARBA00022840"/>
    </source>
</evidence>
<evidence type="ECO:0000256" key="1">
    <source>
        <dbReference type="ARBA" id="ARBA00000085"/>
    </source>
</evidence>
<dbReference type="CDD" id="cd00082">
    <property type="entry name" value="HisKA"/>
    <property type="match status" value="1"/>
</dbReference>
<keyword evidence="11 14" id="KW-1133">Transmembrane helix</keyword>
<proteinExistence type="predicted"/>
<dbReference type="GO" id="GO:0005524">
    <property type="term" value="F:ATP binding"/>
    <property type="evidence" value="ECO:0007669"/>
    <property type="project" value="UniProtKB-KW"/>
</dbReference>
<dbReference type="PANTHER" id="PTHR45528">
    <property type="entry name" value="SENSOR HISTIDINE KINASE CPXA"/>
    <property type="match status" value="1"/>
</dbReference>
<keyword evidence="6" id="KW-0808">Transferase</keyword>
<keyword evidence="9 16" id="KW-0418">Kinase</keyword>
<sequence>MFKRVFFFKNMLINVITIFFVSIIILTIISRGYYDYVYGKKERSFYEAQSQIIEKAKSGYSDKDLQKIYQNGYHIHVFNKGNLLFSSDNLAIYKGFDSKTGEFEQKFDKYFYDNSSSNLYSKKIFYVGKEKYNIYISKPIDIPKPELMENELKRLVPMFIIIGAMISLITSYIYDSYMRNQLKKVGNMLNEMKDFKLKKEYPTKVNGELENLEKQIIDMYNNLVDTSIKLKKEVTKVKRMEKDRYDFIRGVTHELKTPIMTTKIILSEMLNTNVSKSERENYLIKIDDTLSDINILITDVISMYRYEHYEDKGSSNVKKALSDILKIYDVLLNDRRLKIVIDIQDESQLINIPFNGFMKILSNLISNASKYAPYNSIINISVLENEFSIKNFDNNKFPYDKSELIKPFKSFNRDVNVSSHGLGLYVVDTILEKYDYKYLIEINDNTFEFKILL</sequence>
<dbReference type="InterPro" id="IPR050398">
    <property type="entry name" value="HssS/ArlS-like"/>
</dbReference>
<protein>
    <recommendedName>
        <fullName evidence="3">histidine kinase</fullName>
        <ecNumber evidence="3">2.7.13.3</ecNumber>
    </recommendedName>
</protein>
<dbReference type="Gene3D" id="3.30.565.10">
    <property type="entry name" value="Histidine kinase-like ATPase, C-terminal domain"/>
    <property type="match status" value="1"/>
</dbReference>
<dbReference type="InterPro" id="IPR036097">
    <property type="entry name" value="HisK_dim/P_sf"/>
</dbReference>
<evidence type="ECO:0000256" key="14">
    <source>
        <dbReference type="SAM" id="Phobius"/>
    </source>
</evidence>
<feature type="transmembrane region" description="Helical" evidence="14">
    <location>
        <begin position="12"/>
        <end position="34"/>
    </location>
</feature>
<evidence type="ECO:0000256" key="4">
    <source>
        <dbReference type="ARBA" id="ARBA00022475"/>
    </source>
</evidence>
<evidence type="ECO:0000256" key="5">
    <source>
        <dbReference type="ARBA" id="ARBA00022553"/>
    </source>
</evidence>
<gene>
    <name evidence="16" type="ORF">MX635_11280</name>
</gene>
<accession>A0AAW8RCY8</accession>
<dbReference type="PANTHER" id="PTHR45528:SF1">
    <property type="entry name" value="SENSOR HISTIDINE KINASE CPXA"/>
    <property type="match status" value="1"/>
</dbReference>
<dbReference type="Gene3D" id="1.10.287.130">
    <property type="match status" value="1"/>
</dbReference>
<evidence type="ECO:0000256" key="7">
    <source>
        <dbReference type="ARBA" id="ARBA00022692"/>
    </source>
</evidence>
<dbReference type="GO" id="GO:0005886">
    <property type="term" value="C:plasma membrane"/>
    <property type="evidence" value="ECO:0007669"/>
    <property type="project" value="UniProtKB-SubCell"/>
</dbReference>
<dbReference type="GO" id="GO:0000155">
    <property type="term" value="F:phosphorelay sensor kinase activity"/>
    <property type="evidence" value="ECO:0007669"/>
    <property type="project" value="InterPro"/>
</dbReference>
<dbReference type="Pfam" id="PF02518">
    <property type="entry name" value="HATPase_c"/>
    <property type="match status" value="1"/>
</dbReference>